<reference evidence="8" key="1">
    <citation type="submission" date="2017-03" db="EMBL/GenBank/DDBJ databases">
        <title>Genomes of endolithic fungi from Antarctica.</title>
        <authorList>
            <person name="Coleine C."/>
            <person name="Masonjones S."/>
            <person name="Stajich J.E."/>
        </authorList>
    </citation>
    <scope>NUCLEOTIDE SEQUENCE [LARGE SCALE GENOMIC DNA]</scope>
    <source>
        <strain evidence="8">CCFEE 5527</strain>
    </source>
</reference>
<keyword evidence="1" id="KW-0378">Hydrolase</keyword>
<evidence type="ECO:0000259" key="6">
    <source>
        <dbReference type="Pfam" id="PF25396"/>
    </source>
</evidence>
<protein>
    <recommendedName>
        <fullName evidence="9">Helicase ATP-binding domain-containing protein</fullName>
    </recommendedName>
</protein>
<feature type="domain" description="ZNFX1" evidence="6">
    <location>
        <begin position="139"/>
        <end position="243"/>
    </location>
</feature>
<dbReference type="SUPFAM" id="SSF52540">
    <property type="entry name" value="P-loop containing nucleoside triphosphate hydrolases"/>
    <property type="match status" value="1"/>
</dbReference>
<gene>
    <name evidence="7" type="ORF">B0A48_17200</name>
</gene>
<dbReference type="InParanoid" id="A0A1V8SD48"/>
<dbReference type="CDD" id="cd06008">
    <property type="entry name" value="NF-X1-zinc-finger"/>
    <property type="match status" value="1"/>
</dbReference>
<feature type="region of interest" description="Disordered" evidence="3">
    <location>
        <begin position="1080"/>
        <end position="1103"/>
    </location>
</feature>
<dbReference type="InterPro" id="IPR057373">
    <property type="entry name" value="ZNFX1"/>
</dbReference>
<dbReference type="AlphaFoldDB" id="A0A1V8SD48"/>
<dbReference type="InterPro" id="IPR045055">
    <property type="entry name" value="DNA2/NAM7-like"/>
</dbReference>
<proteinExistence type="predicted"/>
<evidence type="ECO:0000256" key="1">
    <source>
        <dbReference type="ARBA" id="ARBA00022806"/>
    </source>
</evidence>
<keyword evidence="1" id="KW-0067">ATP-binding</keyword>
<keyword evidence="8" id="KW-1185">Reference proteome</keyword>
<dbReference type="InterPro" id="IPR041677">
    <property type="entry name" value="DNA2/NAM7_AAA_11"/>
</dbReference>
<evidence type="ECO:0000256" key="2">
    <source>
        <dbReference type="SAM" id="Coils"/>
    </source>
</evidence>
<comment type="caution">
    <text evidence="7">The sequence shown here is derived from an EMBL/GenBank/DDBJ whole genome shotgun (WGS) entry which is preliminary data.</text>
</comment>
<dbReference type="EMBL" id="NAJO01000057">
    <property type="protein sequence ID" value="OQN97104.1"/>
    <property type="molecule type" value="Genomic_DNA"/>
</dbReference>
<feature type="domain" description="DNA2/NAM7 helicase-like C-terminal" evidence="5">
    <location>
        <begin position="715"/>
        <end position="903"/>
    </location>
</feature>
<dbReference type="GO" id="GO:0004386">
    <property type="term" value="F:helicase activity"/>
    <property type="evidence" value="ECO:0007669"/>
    <property type="project" value="InterPro"/>
</dbReference>
<dbReference type="InterPro" id="IPR047187">
    <property type="entry name" value="SF1_C_Upf1"/>
</dbReference>
<dbReference type="InterPro" id="IPR041679">
    <property type="entry name" value="DNA2/NAM7-like_C"/>
</dbReference>
<dbReference type="Pfam" id="PF13087">
    <property type="entry name" value="AAA_12"/>
    <property type="match status" value="1"/>
</dbReference>
<dbReference type="CDD" id="cd18808">
    <property type="entry name" value="SF1_C_Upf1"/>
    <property type="match status" value="1"/>
</dbReference>
<keyword evidence="2" id="KW-0175">Coiled coil</keyword>
<dbReference type="PANTHER" id="PTHR10887">
    <property type="entry name" value="DNA2/NAM7 HELICASE FAMILY"/>
    <property type="match status" value="1"/>
</dbReference>
<evidence type="ECO:0000259" key="4">
    <source>
        <dbReference type="Pfam" id="PF13086"/>
    </source>
</evidence>
<dbReference type="GO" id="GO:0031380">
    <property type="term" value="C:nuclear RNA-directed RNA polymerase complex"/>
    <property type="evidence" value="ECO:0007669"/>
    <property type="project" value="TreeGrafter"/>
</dbReference>
<dbReference type="STRING" id="1507870.A0A1V8SD48"/>
<name>A0A1V8SD48_9PEZI</name>
<dbReference type="InterPro" id="IPR027417">
    <property type="entry name" value="P-loop_NTPase"/>
</dbReference>
<accession>A0A1V8SD48</accession>
<evidence type="ECO:0000259" key="5">
    <source>
        <dbReference type="Pfam" id="PF13087"/>
    </source>
</evidence>
<dbReference type="PANTHER" id="PTHR10887:SF341">
    <property type="entry name" value="NFX1-TYPE ZINC FINGER-CONTAINING PROTEIN 1"/>
    <property type="match status" value="1"/>
</dbReference>
<feature type="coiled-coil region" evidence="2">
    <location>
        <begin position="518"/>
        <end position="545"/>
    </location>
</feature>
<keyword evidence="1" id="KW-0547">Nucleotide-binding</keyword>
<dbReference type="Pfam" id="PF13086">
    <property type="entry name" value="AAA_11"/>
    <property type="match status" value="1"/>
</dbReference>
<dbReference type="OrthoDB" id="409395at2759"/>
<sequence length="1182" mass="130825">MSVNESILERFKPAKGKTKVTRAEQKPNQIEVWIQGPKLNPRVRQYFEPDTKPQDAGAWLERLEIPAPAELLELNPDGTNASDTVEVVPNKPVGAWSSKEAYLGAHYELLREDAIQPLRKAVLAFRNEPEQFEEFFGNTLGIYQNVHVVGLVCSTRGIALRVTFSTFRAQKRIIWEQSKRLITGSLVVLSIKADCFKSKLIVATVASRALASITQNPPELDLFIAHADDIEIDPAANFIMLEERSSYFEADKHTLLALQKVRTESFPLAEHLVATTPAVAAPIFLTKKPVLDLTPVFVDNKHESHEKTDVLRQWPDEPQCDLDASQITALKRALTKKLAIIQGPPGTGKTYVSVQTLKVMTANWTRGDPPIIIACQTNHALDQLLNHIAPFCPELARLGGRSKDRENIKSRTVYELRQAESNTKLPGSAGNGTRQEMARLEKQIAALLLPLKPDNKAVLDHDLLASLGLLSDHQVKSLLTGASEWVQAKQTNPNHAARSPLMVWLGDALEPVVPPGQLEEYGFQLEEADLEYEQLKDIEAEAAAKDDEEYDTLHGNSYSLADNFTGRKNVTSAQKISAYLHRQDLWQIPEAARGAVYRHLHEEAKDKIRDSIRPLAKLYNAQARLRQIGTWERDETILRNQKVIGVTTTGLSKYRGLIAALQPRVVLIEEAAETLEPPVISACVPSLQQLILVGDHKQLRPHCGVKQHENEPYYLNVSLFERMINNNVEFDTLVKQRRMIPEIRRLLYPIYGNLIKDHDSVRNPALRPDVPGMGGVNSYFFTHQWPEKRDDLMSCVNSDEGDMIVGFVEYLVYNGMKSENITVLTFYNGQRKYILSALRKSLILQGRQFNVVTVDSYQGEENDIVILSLVRSNTNGQVGFLSNDNRVCVALSRAKRGFYLFGNGMLLFKSKTWAQVLTMLAGQHKKCKSDRPRIEPSRLNEQLPIRCSNHNNLTNIKDANDWDGIAGGCQMPCKQKLPCGHACTLNCHPFSHDLVPCQQICSRKLACGHNCSAPCAGPCVCKTCNKTRRGTPLQSSTAVVPFDGTERLAPQLSSGSSNSWKSFAHDESARYAAIVSEPVSLRSSPKKTDDSVLVDPDGSGEEEKLKKVSKGLQQLALGLDGTTSAPMSLCSGSSEEGSRTVNVGKGQALLVDGVGVGAGMGMGISGYGKMPGGLVEGDCLLD</sequence>
<keyword evidence="1" id="KW-0347">Helicase</keyword>
<evidence type="ECO:0000313" key="8">
    <source>
        <dbReference type="Proteomes" id="UP000192596"/>
    </source>
</evidence>
<evidence type="ECO:0000256" key="3">
    <source>
        <dbReference type="SAM" id="MobiDB-lite"/>
    </source>
</evidence>
<organism evidence="7 8">
    <name type="scientific">Cryoendolithus antarcticus</name>
    <dbReference type="NCBI Taxonomy" id="1507870"/>
    <lineage>
        <taxon>Eukaryota</taxon>
        <taxon>Fungi</taxon>
        <taxon>Dikarya</taxon>
        <taxon>Ascomycota</taxon>
        <taxon>Pezizomycotina</taxon>
        <taxon>Dothideomycetes</taxon>
        <taxon>Dothideomycetidae</taxon>
        <taxon>Cladosporiales</taxon>
        <taxon>Cladosporiaceae</taxon>
        <taxon>Cryoendolithus</taxon>
    </lineage>
</organism>
<evidence type="ECO:0008006" key="9">
    <source>
        <dbReference type="Google" id="ProtNLM"/>
    </source>
</evidence>
<dbReference type="Proteomes" id="UP000192596">
    <property type="component" value="Unassembled WGS sequence"/>
</dbReference>
<evidence type="ECO:0000313" key="7">
    <source>
        <dbReference type="EMBL" id="OQN97104.1"/>
    </source>
</evidence>
<dbReference type="Pfam" id="PF25396">
    <property type="entry name" value="ZNFX1"/>
    <property type="match status" value="1"/>
</dbReference>
<feature type="domain" description="DNA2/NAM7 helicase helicase" evidence="4">
    <location>
        <begin position="322"/>
        <end position="701"/>
    </location>
</feature>
<dbReference type="Gene3D" id="3.40.50.300">
    <property type="entry name" value="P-loop containing nucleotide triphosphate hydrolases"/>
    <property type="match status" value="3"/>
</dbReference>
<dbReference type="GO" id="GO:0031048">
    <property type="term" value="P:regulatory ncRNA-mediated heterochromatin formation"/>
    <property type="evidence" value="ECO:0007669"/>
    <property type="project" value="TreeGrafter"/>
</dbReference>